<protein>
    <recommendedName>
        <fullName evidence="3">aldehyde dehydrogenase (NAD(+))</fullName>
        <ecNumber evidence="3">1.2.1.3</ecNumber>
    </recommendedName>
</protein>
<dbReference type="Pfam" id="PF00171">
    <property type="entry name" value="Aldedh"/>
    <property type="match status" value="1"/>
</dbReference>
<comment type="similarity">
    <text evidence="1 6">Belongs to the aldehyde dehydrogenase family.</text>
</comment>
<accession>A0A438N799</accession>
<reference evidence="8 9" key="1">
    <citation type="submission" date="2017-03" db="EMBL/GenBank/DDBJ databases">
        <title>Genomes of endolithic fungi from Antarctica.</title>
        <authorList>
            <person name="Coleine C."/>
            <person name="Masonjones S."/>
            <person name="Stajich J.E."/>
        </authorList>
    </citation>
    <scope>NUCLEOTIDE SEQUENCE [LARGE SCALE GENOMIC DNA]</scope>
    <source>
        <strain evidence="8 9">CCFEE 6314</strain>
    </source>
</reference>
<dbReference type="FunFam" id="3.40.309.10:FF:000012">
    <property type="entry name" value="Betaine aldehyde dehydrogenase"/>
    <property type="match status" value="1"/>
</dbReference>
<dbReference type="OrthoDB" id="4114338at2759"/>
<evidence type="ECO:0000313" key="9">
    <source>
        <dbReference type="Proteomes" id="UP000288859"/>
    </source>
</evidence>
<evidence type="ECO:0000313" key="8">
    <source>
        <dbReference type="EMBL" id="RVX71643.1"/>
    </source>
</evidence>
<evidence type="ECO:0000256" key="1">
    <source>
        <dbReference type="ARBA" id="ARBA00009986"/>
    </source>
</evidence>
<dbReference type="InterPro" id="IPR016161">
    <property type="entry name" value="Ald_DH/histidinol_DH"/>
</dbReference>
<dbReference type="Gene3D" id="3.40.605.10">
    <property type="entry name" value="Aldehyde Dehydrogenase, Chain A, domain 1"/>
    <property type="match status" value="1"/>
</dbReference>
<dbReference type="InterPro" id="IPR016162">
    <property type="entry name" value="Ald_DH_N"/>
</dbReference>
<dbReference type="EC" id="1.2.1.3" evidence="3"/>
<proteinExistence type="inferred from homology"/>
<comment type="caution">
    <text evidence="8">The sequence shown here is derived from an EMBL/GenBank/DDBJ whole genome shotgun (WGS) entry which is preliminary data.</text>
</comment>
<gene>
    <name evidence="8" type="ORF">B0A52_03827</name>
</gene>
<dbReference type="Gene3D" id="3.40.309.10">
    <property type="entry name" value="Aldehyde Dehydrogenase, Chain A, domain 2"/>
    <property type="match status" value="1"/>
</dbReference>
<dbReference type="GO" id="GO:0004029">
    <property type="term" value="F:aldehyde dehydrogenase (NAD+) activity"/>
    <property type="evidence" value="ECO:0007669"/>
    <property type="project" value="UniProtKB-EC"/>
</dbReference>
<comment type="catalytic activity">
    <reaction evidence="4">
        <text>an aldehyde + NAD(+) + H2O = a carboxylate + NADH + 2 H(+)</text>
        <dbReference type="Rhea" id="RHEA:16185"/>
        <dbReference type="ChEBI" id="CHEBI:15377"/>
        <dbReference type="ChEBI" id="CHEBI:15378"/>
        <dbReference type="ChEBI" id="CHEBI:17478"/>
        <dbReference type="ChEBI" id="CHEBI:29067"/>
        <dbReference type="ChEBI" id="CHEBI:57540"/>
        <dbReference type="ChEBI" id="CHEBI:57945"/>
        <dbReference type="EC" id="1.2.1.3"/>
    </reaction>
</comment>
<feature type="domain" description="Aldehyde dehydrogenase" evidence="7">
    <location>
        <begin position="19"/>
        <end position="479"/>
    </location>
</feature>
<evidence type="ECO:0000256" key="5">
    <source>
        <dbReference type="PROSITE-ProRule" id="PRU10007"/>
    </source>
</evidence>
<dbReference type="InterPro" id="IPR015590">
    <property type="entry name" value="Aldehyde_DH_dom"/>
</dbReference>
<dbReference type="PANTHER" id="PTHR11699">
    <property type="entry name" value="ALDEHYDE DEHYDROGENASE-RELATED"/>
    <property type="match status" value="1"/>
</dbReference>
<dbReference type="PROSITE" id="PS00070">
    <property type="entry name" value="ALDEHYDE_DEHYDR_CYS"/>
    <property type="match status" value="1"/>
</dbReference>
<evidence type="ECO:0000259" key="7">
    <source>
        <dbReference type="Pfam" id="PF00171"/>
    </source>
</evidence>
<dbReference type="EMBL" id="NAJM01000016">
    <property type="protein sequence ID" value="RVX71643.1"/>
    <property type="molecule type" value="Genomic_DNA"/>
</dbReference>
<dbReference type="InterPro" id="IPR016160">
    <property type="entry name" value="Ald_DH_CS_CYS"/>
</dbReference>
<sequence>MASYKDNKPETRLFIDGEFVKPKSGKTFDIYNPATEELAATVYEAGAEDVDAAVKAAKAAFEGWEGLGASGRTGILLKLADCIEAHAEELDYLDAICMGKPISDFCNAYFAAFCLRYYANKAMDVQGTSSLNTPGFVNMAWRQPFGVCGAIIPWNITLITFINKVGPALSAGNTLVLKSSEKCPLSVLLIGRLCQEAGVPKGVLNILSGFGRPCGEAMAKHMDIRKISFTGSQIAGRAIKKAAAESNLKKVTLELGGKSPLIIFSDADLEKAAAAATASMLMLSGQACVASTRIYVHKDVASEFTSLMSAAIRKSGESGDMLVKATTRGPQADKAQYDRILGYLKGAEADGLDVILGGKAETKKGFFIEPTLITNAPEDHSVVKEEIFGPVVVINTFEDEAEVMSRANDTEFGLYSSVFTKDISRALRVAKKFEAGMCGINCTSPSFSIDMPFGGWKSSGDGREYSQFAFEAWTELKAVLISL</sequence>
<dbReference type="FunFam" id="3.40.605.10:FF:000001">
    <property type="entry name" value="Aldehyde dehydrogenase 1"/>
    <property type="match status" value="1"/>
</dbReference>
<evidence type="ECO:0000256" key="2">
    <source>
        <dbReference type="ARBA" id="ARBA00023002"/>
    </source>
</evidence>
<dbReference type="AlphaFoldDB" id="A0A438N799"/>
<evidence type="ECO:0000256" key="4">
    <source>
        <dbReference type="ARBA" id="ARBA00049194"/>
    </source>
</evidence>
<name>A0A438N799_EXOME</name>
<keyword evidence="2 6" id="KW-0560">Oxidoreductase</keyword>
<dbReference type="SUPFAM" id="SSF53720">
    <property type="entry name" value="ALDH-like"/>
    <property type="match status" value="1"/>
</dbReference>
<organism evidence="8 9">
    <name type="scientific">Exophiala mesophila</name>
    <name type="common">Black yeast-like fungus</name>
    <dbReference type="NCBI Taxonomy" id="212818"/>
    <lineage>
        <taxon>Eukaryota</taxon>
        <taxon>Fungi</taxon>
        <taxon>Dikarya</taxon>
        <taxon>Ascomycota</taxon>
        <taxon>Pezizomycotina</taxon>
        <taxon>Eurotiomycetes</taxon>
        <taxon>Chaetothyriomycetidae</taxon>
        <taxon>Chaetothyriales</taxon>
        <taxon>Herpotrichiellaceae</taxon>
        <taxon>Exophiala</taxon>
    </lineage>
</organism>
<dbReference type="VEuPathDB" id="FungiDB:PV10_04642"/>
<evidence type="ECO:0000256" key="3">
    <source>
        <dbReference type="ARBA" id="ARBA00024226"/>
    </source>
</evidence>
<dbReference type="PROSITE" id="PS00687">
    <property type="entry name" value="ALDEHYDE_DEHYDR_GLU"/>
    <property type="match status" value="1"/>
</dbReference>
<dbReference type="InterPro" id="IPR016163">
    <property type="entry name" value="Ald_DH_C"/>
</dbReference>
<dbReference type="Proteomes" id="UP000288859">
    <property type="component" value="Unassembled WGS sequence"/>
</dbReference>
<feature type="active site" evidence="5">
    <location>
        <position position="254"/>
    </location>
</feature>
<dbReference type="InterPro" id="IPR029510">
    <property type="entry name" value="Ald_DH_CS_GLU"/>
</dbReference>
<evidence type="ECO:0000256" key="6">
    <source>
        <dbReference type="RuleBase" id="RU003345"/>
    </source>
</evidence>